<feature type="repeat" description="TPR" evidence="7">
    <location>
        <begin position="244"/>
        <end position="277"/>
    </location>
</feature>
<evidence type="ECO:0000256" key="6">
    <source>
        <dbReference type="ARBA" id="ARBA00038336"/>
    </source>
</evidence>
<dbReference type="PANTHER" id="PTHR10271:SF4">
    <property type="entry name" value="INTERFERON-INDUCED PROTEIN WITH TETRATRICOPEPTIDE REPEATS 2"/>
    <property type="match status" value="1"/>
</dbReference>
<dbReference type="InterPro" id="IPR019734">
    <property type="entry name" value="TPR_rpt"/>
</dbReference>
<comment type="similarity">
    <text evidence="6">Belongs to the IFIT family.</text>
</comment>
<dbReference type="Pfam" id="PF13181">
    <property type="entry name" value="TPR_8"/>
    <property type="match status" value="1"/>
</dbReference>
<keyword evidence="2" id="KW-0677">Repeat</keyword>
<sequence>MSEVTRESLEAALKQLSCHFTWHLFKDESNIENLEEKIVDGIGFLCPQSKASGHNLLAYLKHLQGRNEEALSCLQRAEELTQQEHPGQAEVRNLVTWGNYAWLYYHMGRLEEARTYLDKVAQTCRKFANPYRIDCPEMDCEEGWARLKCGNRYAERSKACFERALEKEPLCLELRVGLAIATCGQVEVGRSWRHQPLDLLRQTLELDPDNNYLKVLLALKLQKMNDNATGEKLVEEALEEAQSPEVFRLAAKFYRSQGFLEKALSLFEKALEFQPATSSLYHQIGCCYRTLASQILHRDKMEGLQDRGTREKVRQLHSRAAEYMEKALEKSGCYPNMYLDLASMYAALGHHKKAEAIYQKALLMEPLTAKEKQQIHQRYGNFQDYFRGQTDTAIYHYLEGMKIQEKSAEYEKMKARLQELADQQRSQKPPTLQGWRLLGFSAKMEGNESLAIEYYEKALGILLKPSSSGVASLFTSPSSPEAERDEGPGRVLFQGPGNRATSVLNGENKTRQERQELPLKMNGCSGRASPLFLGPQSRAAFACSCNEKV</sequence>
<reference evidence="9" key="1">
    <citation type="submission" date="2025-08" db="UniProtKB">
        <authorList>
            <consortium name="RefSeq"/>
        </authorList>
    </citation>
    <scope>IDENTIFICATION</scope>
    <source>
        <tissue evidence="9">Spleen</tissue>
    </source>
</reference>
<evidence type="ECO:0000313" key="8">
    <source>
        <dbReference type="Proteomes" id="UP000515140"/>
    </source>
</evidence>
<keyword evidence="1" id="KW-0399">Innate immunity</keyword>
<dbReference type="FunCoup" id="A0A6P5J774">
    <property type="interactions" value="829"/>
</dbReference>
<evidence type="ECO:0000256" key="7">
    <source>
        <dbReference type="PROSITE-ProRule" id="PRU00339"/>
    </source>
</evidence>
<dbReference type="KEGG" id="pcw:110198959"/>
<name>A0A6P5J774_PHACI</name>
<dbReference type="SMART" id="SM00028">
    <property type="entry name" value="TPR"/>
    <property type="match status" value="5"/>
</dbReference>
<keyword evidence="4" id="KW-0391">Immunity</keyword>
<dbReference type="Proteomes" id="UP000515140">
    <property type="component" value="Unplaced"/>
</dbReference>
<keyword evidence="5" id="KW-0051">Antiviral defense</keyword>
<dbReference type="AlphaFoldDB" id="A0A6P5J774"/>
<dbReference type="Pfam" id="PF13424">
    <property type="entry name" value="TPR_12"/>
    <property type="match status" value="1"/>
</dbReference>
<dbReference type="RefSeq" id="XP_020829263.1">
    <property type="nucleotide sequence ID" value="XM_020973604.1"/>
</dbReference>
<feature type="repeat" description="TPR" evidence="7">
    <location>
        <begin position="335"/>
        <end position="368"/>
    </location>
</feature>
<dbReference type="PANTHER" id="PTHR10271">
    <property type="entry name" value="INTERFERON-INDUCED PROTEIN WITH TETRATRICOPEPTIDE REPEATS"/>
    <property type="match status" value="1"/>
</dbReference>
<evidence type="ECO:0000256" key="1">
    <source>
        <dbReference type="ARBA" id="ARBA00022588"/>
    </source>
</evidence>
<dbReference type="GeneID" id="110198959"/>
<dbReference type="InParanoid" id="A0A6P5J774"/>
<dbReference type="GO" id="GO:0051607">
    <property type="term" value="P:defense response to virus"/>
    <property type="evidence" value="ECO:0007669"/>
    <property type="project" value="UniProtKB-KW"/>
</dbReference>
<dbReference type="GO" id="GO:0005829">
    <property type="term" value="C:cytosol"/>
    <property type="evidence" value="ECO:0007669"/>
    <property type="project" value="TreeGrafter"/>
</dbReference>
<dbReference type="GO" id="GO:0045087">
    <property type="term" value="P:innate immune response"/>
    <property type="evidence" value="ECO:0007669"/>
    <property type="project" value="UniProtKB-KW"/>
</dbReference>
<evidence type="ECO:0000256" key="3">
    <source>
        <dbReference type="ARBA" id="ARBA00022803"/>
    </source>
</evidence>
<dbReference type="InterPro" id="IPR011990">
    <property type="entry name" value="TPR-like_helical_dom_sf"/>
</dbReference>
<dbReference type="Gene3D" id="1.25.40.10">
    <property type="entry name" value="Tetratricopeptide repeat domain"/>
    <property type="match status" value="3"/>
</dbReference>
<keyword evidence="8" id="KW-1185">Reference proteome</keyword>
<keyword evidence="3 7" id="KW-0802">TPR repeat</keyword>
<gene>
    <name evidence="9" type="primary">LOC110198959</name>
</gene>
<evidence type="ECO:0000256" key="4">
    <source>
        <dbReference type="ARBA" id="ARBA00022859"/>
    </source>
</evidence>
<evidence type="ECO:0000256" key="2">
    <source>
        <dbReference type="ARBA" id="ARBA00022737"/>
    </source>
</evidence>
<dbReference type="SUPFAM" id="SSF48452">
    <property type="entry name" value="TPR-like"/>
    <property type="match status" value="2"/>
</dbReference>
<dbReference type="PROSITE" id="PS50005">
    <property type="entry name" value="TPR"/>
    <property type="match status" value="2"/>
</dbReference>
<evidence type="ECO:0000313" key="9">
    <source>
        <dbReference type="RefSeq" id="XP_020829263.1"/>
    </source>
</evidence>
<proteinExistence type="inferred from homology"/>
<accession>A0A6P5J774</accession>
<evidence type="ECO:0000256" key="5">
    <source>
        <dbReference type="ARBA" id="ARBA00023118"/>
    </source>
</evidence>
<organism evidence="8 9">
    <name type="scientific">Phascolarctos cinereus</name>
    <name type="common">Koala</name>
    <dbReference type="NCBI Taxonomy" id="38626"/>
    <lineage>
        <taxon>Eukaryota</taxon>
        <taxon>Metazoa</taxon>
        <taxon>Chordata</taxon>
        <taxon>Craniata</taxon>
        <taxon>Vertebrata</taxon>
        <taxon>Euteleostomi</taxon>
        <taxon>Mammalia</taxon>
        <taxon>Metatheria</taxon>
        <taxon>Diprotodontia</taxon>
        <taxon>Phascolarctidae</taxon>
        <taxon>Phascolarctos</taxon>
    </lineage>
</organism>
<dbReference type="FunFam" id="1.25.40.10:FF:000036">
    <property type="entry name" value="interferon-induced protein with tetratricopeptide repeats 5"/>
    <property type="match status" value="1"/>
</dbReference>
<protein>
    <submittedName>
        <fullName evidence="9">Interferon-induced protein with tetratricopeptide repeats 3-like</fullName>
    </submittedName>
</protein>